<evidence type="ECO:0000256" key="5">
    <source>
        <dbReference type="ARBA" id="ARBA00023002"/>
    </source>
</evidence>
<dbReference type="InterPro" id="IPR002401">
    <property type="entry name" value="Cyt_P450_E_grp-I"/>
</dbReference>
<dbReference type="PANTHER" id="PTHR24279:SF120">
    <property type="entry name" value="CYTOCHROME P450"/>
    <property type="match status" value="1"/>
</dbReference>
<dbReference type="PRINTS" id="PR00463">
    <property type="entry name" value="EP450I"/>
</dbReference>
<dbReference type="Gene3D" id="1.10.630.10">
    <property type="entry name" value="Cytochrome P450"/>
    <property type="match status" value="1"/>
</dbReference>
<dbReference type="EMBL" id="OU895877">
    <property type="protein sequence ID" value="CAG9800181.1"/>
    <property type="molecule type" value="Genomic_DNA"/>
</dbReference>
<keyword evidence="4 8" id="KW-0479">Metal-binding</keyword>
<gene>
    <name evidence="10" type="ORF">CHIRRI_LOCUS3131</name>
</gene>
<dbReference type="AlphaFoldDB" id="A0A9N9WPP6"/>
<dbReference type="GO" id="GO:0004497">
    <property type="term" value="F:monooxygenase activity"/>
    <property type="evidence" value="ECO:0007669"/>
    <property type="project" value="UniProtKB-KW"/>
</dbReference>
<organism evidence="10 11">
    <name type="scientific">Chironomus riparius</name>
    <dbReference type="NCBI Taxonomy" id="315576"/>
    <lineage>
        <taxon>Eukaryota</taxon>
        <taxon>Metazoa</taxon>
        <taxon>Ecdysozoa</taxon>
        <taxon>Arthropoda</taxon>
        <taxon>Hexapoda</taxon>
        <taxon>Insecta</taxon>
        <taxon>Pterygota</taxon>
        <taxon>Neoptera</taxon>
        <taxon>Endopterygota</taxon>
        <taxon>Diptera</taxon>
        <taxon>Nematocera</taxon>
        <taxon>Chironomoidea</taxon>
        <taxon>Chironomidae</taxon>
        <taxon>Chironominae</taxon>
        <taxon>Chironomus</taxon>
    </lineage>
</organism>
<dbReference type="PANTHER" id="PTHR24279">
    <property type="entry name" value="CYTOCHROME P450"/>
    <property type="match status" value="1"/>
</dbReference>
<comment type="cofactor">
    <cofactor evidence="1 8">
        <name>heme</name>
        <dbReference type="ChEBI" id="CHEBI:30413"/>
    </cofactor>
</comment>
<dbReference type="SUPFAM" id="SSF48264">
    <property type="entry name" value="Cytochrome P450"/>
    <property type="match status" value="1"/>
</dbReference>
<dbReference type="PRINTS" id="PR00385">
    <property type="entry name" value="P450"/>
</dbReference>
<dbReference type="GO" id="GO:0016705">
    <property type="term" value="F:oxidoreductase activity, acting on paired donors, with incorporation or reduction of molecular oxygen"/>
    <property type="evidence" value="ECO:0007669"/>
    <property type="project" value="InterPro"/>
</dbReference>
<evidence type="ECO:0000256" key="6">
    <source>
        <dbReference type="ARBA" id="ARBA00023004"/>
    </source>
</evidence>
<reference evidence="10" key="1">
    <citation type="submission" date="2022-01" db="EMBL/GenBank/DDBJ databases">
        <authorList>
            <person name="King R."/>
        </authorList>
    </citation>
    <scope>NUCLEOTIDE SEQUENCE</scope>
</reference>
<evidence type="ECO:0000256" key="7">
    <source>
        <dbReference type="ARBA" id="ARBA00023033"/>
    </source>
</evidence>
<evidence type="ECO:0000256" key="8">
    <source>
        <dbReference type="PIRSR" id="PIRSR602401-1"/>
    </source>
</evidence>
<evidence type="ECO:0000256" key="3">
    <source>
        <dbReference type="ARBA" id="ARBA00022617"/>
    </source>
</evidence>
<evidence type="ECO:0000313" key="11">
    <source>
        <dbReference type="Proteomes" id="UP001153620"/>
    </source>
</evidence>
<dbReference type="FunFam" id="1.10.630.10:FF:000006">
    <property type="entry name" value="Cytochrome P450 302a1, mitochondrial"/>
    <property type="match status" value="1"/>
</dbReference>
<dbReference type="InterPro" id="IPR017972">
    <property type="entry name" value="Cyt_P450_CS"/>
</dbReference>
<dbReference type="Pfam" id="PF00067">
    <property type="entry name" value="p450"/>
    <property type="match status" value="1"/>
</dbReference>
<dbReference type="InterPro" id="IPR001128">
    <property type="entry name" value="Cyt_P450"/>
</dbReference>
<dbReference type="PROSITE" id="PS00086">
    <property type="entry name" value="CYTOCHROME_P450"/>
    <property type="match status" value="1"/>
</dbReference>
<keyword evidence="11" id="KW-1185">Reference proteome</keyword>
<dbReference type="GO" id="GO:0020037">
    <property type="term" value="F:heme binding"/>
    <property type="evidence" value="ECO:0007669"/>
    <property type="project" value="InterPro"/>
</dbReference>
<sequence>MLILSSRKSLISFVPVLSSRFCSAQASLAEQKLLSAKPFEVIPGPRNSFQFLKLMAHPKSKYYNQPLIKMICMIREDFGDLVYFPGLLGAKPMVMTFSPEDAEKVSRYEGRYPYRRDLETFKYYRKQHRPELFKPSAGLVVEHGLAWHEFRSKVNQVMLHPRNVKMYTPILDNVACEFVEKIRAIRNESMTMPDNFLENLNEWALESIALIALDTRLNLFEGANQESKQLYELIKEMFAIGFEFDIKPSIWRYCKTPGFNKALKTFDKLTQIVFGHVGQAVERYEKSPSASEHQSILEKLLKIDRNVAEVMATDMLIAGIDTTSSTAAAALYCLATNPDKQEILRKEVKKVLPSNYAQLTEKSLASVPYMRAVIKEALRMFPIFNGIARALDKDIVLQGYRIKKGVDIMMVPTAYSDFEHTNKFIPERWLKRKTQKTCQGKDVNPFAHLPFGYGPRMCIGKRMAEMEIEILLTRLLSEFKLEWQEGDIKWSSTTINVPSSPLRFKVLDL</sequence>
<keyword evidence="6 8" id="KW-0408">Iron</keyword>
<feature type="binding site" description="axial binding residue" evidence="8">
    <location>
        <position position="458"/>
    </location>
    <ligand>
        <name>heme</name>
        <dbReference type="ChEBI" id="CHEBI:30413"/>
    </ligand>
    <ligandPart>
        <name>Fe</name>
        <dbReference type="ChEBI" id="CHEBI:18248"/>
    </ligandPart>
</feature>
<name>A0A9N9WPP6_9DIPT</name>
<keyword evidence="5 9" id="KW-0560">Oxidoreductase</keyword>
<reference evidence="10" key="2">
    <citation type="submission" date="2022-10" db="EMBL/GenBank/DDBJ databases">
        <authorList>
            <consortium name="ENA_rothamsted_submissions"/>
            <consortium name="culmorum"/>
            <person name="King R."/>
        </authorList>
    </citation>
    <scope>NUCLEOTIDE SEQUENCE</scope>
</reference>
<keyword evidence="3 8" id="KW-0349">Heme</keyword>
<keyword evidence="7 9" id="KW-0503">Monooxygenase</keyword>
<evidence type="ECO:0000256" key="1">
    <source>
        <dbReference type="ARBA" id="ARBA00001971"/>
    </source>
</evidence>
<dbReference type="InterPro" id="IPR036396">
    <property type="entry name" value="Cyt_P450_sf"/>
</dbReference>
<evidence type="ECO:0008006" key="12">
    <source>
        <dbReference type="Google" id="ProtNLM"/>
    </source>
</evidence>
<proteinExistence type="inferred from homology"/>
<comment type="similarity">
    <text evidence="2 9">Belongs to the cytochrome P450 family.</text>
</comment>
<dbReference type="GO" id="GO:0005506">
    <property type="term" value="F:iron ion binding"/>
    <property type="evidence" value="ECO:0007669"/>
    <property type="project" value="InterPro"/>
</dbReference>
<accession>A0A9N9WPP6</accession>
<dbReference type="OrthoDB" id="3945418at2759"/>
<dbReference type="Proteomes" id="UP001153620">
    <property type="component" value="Chromosome 1"/>
</dbReference>
<dbReference type="InterPro" id="IPR050479">
    <property type="entry name" value="CYP11_CYP27_families"/>
</dbReference>
<evidence type="ECO:0000256" key="2">
    <source>
        <dbReference type="ARBA" id="ARBA00010617"/>
    </source>
</evidence>
<evidence type="ECO:0000313" key="10">
    <source>
        <dbReference type="EMBL" id="CAG9800181.1"/>
    </source>
</evidence>
<protein>
    <recommendedName>
        <fullName evidence="12">Cytochrome P450</fullName>
    </recommendedName>
</protein>
<evidence type="ECO:0000256" key="4">
    <source>
        <dbReference type="ARBA" id="ARBA00022723"/>
    </source>
</evidence>
<evidence type="ECO:0000256" key="9">
    <source>
        <dbReference type="RuleBase" id="RU000461"/>
    </source>
</evidence>
<dbReference type="CDD" id="cd11054">
    <property type="entry name" value="CYP24A1-like"/>
    <property type="match status" value="1"/>
</dbReference>